<dbReference type="Pfam" id="PF13385">
    <property type="entry name" value="Laminin_G_3"/>
    <property type="match status" value="18"/>
</dbReference>
<evidence type="ECO:0008006" key="2">
    <source>
        <dbReference type="Google" id="ProtNLM"/>
    </source>
</evidence>
<dbReference type="SUPFAM" id="SSF49899">
    <property type="entry name" value="Concanavalin A-like lectins/glucanases"/>
    <property type="match status" value="20"/>
</dbReference>
<accession>A0A6C0CTL9</accession>
<evidence type="ECO:0000313" key="1">
    <source>
        <dbReference type="EMBL" id="QHT06835.1"/>
    </source>
</evidence>
<organism evidence="1">
    <name type="scientific">viral metagenome</name>
    <dbReference type="NCBI Taxonomy" id="1070528"/>
    <lineage>
        <taxon>unclassified sequences</taxon>
        <taxon>metagenomes</taxon>
        <taxon>organismal metagenomes</taxon>
    </lineage>
</organism>
<dbReference type="EMBL" id="MN739476">
    <property type="protein sequence ID" value="QHT06835.1"/>
    <property type="molecule type" value="Genomic_DNA"/>
</dbReference>
<protein>
    <recommendedName>
        <fullName evidence="2">LamG-like jellyroll fold domain-containing protein</fullName>
    </recommendedName>
</protein>
<proteinExistence type="predicted"/>
<dbReference type="InterPro" id="IPR013320">
    <property type="entry name" value="ConA-like_dom_sf"/>
</dbReference>
<name>A0A6C0CTL9_9ZZZZ</name>
<reference evidence="1" key="1">
    <citation type="journal article" date="2020" name="Nature">
        <title>Giant virus diversity and host interactions through global metagenomics.</title>
        <authorList>
            <person name="Schulz F."/>
            <person name="Roux S."/>
            <person name="Paez-Espino D."/>
            <person name="Jungbluth S."/>
            <person name="Walsh D.A."/>
            <person name="Denef V.J."/>
            <person name="McMahon K.D."/>
            <person name="Konstantinidis K.T."/>
            <person name="Eloe-Fadrosh E.A."/>
            <person name="Kyrpides N.C."/>
            <person name="Woyke T."/>
        </authorList>
    </citation>
    <scope>NUCLEOTIDE SEQUENCE</scope>
    <source>
        <strain evidence="1">GVMAG-M-3300021473-15</strain>
    </source>
</reference>
<dbReference type="Gene3D" id="2.60.120.200">
    <property type="match status" value="21"/>
</dbReference>
<sequence>MTDIIKITFANTLVNTGTLGGSASLIYNACMNSSLIYDGTTNYALALNYANYVVLPSISLTPDFTCGAWIYNTLTDTNERTVMSLAETSSGKCVRFINYNKGLYISTSTATTTSKGLVAPDFFNSSNTWKHIVWQNASNGNALIYINGLCLLNVSNACLSNVSLNVSLNALNNTLGASSTTSNFNGLIRNVFVNTSLLSASAIYAIYNNGVSVSFNVVPSSISSTPVLWFPFTDTNNSLVNWGSGGGGGYLNPTASLVTTSSPYSGSLNTLLTSDIGRTATSISTGFFGLPSLILSPTFTISVWYKLTTNPFNRGVKSPIVSFYDGTNLMYLYFTNTAGDLYCGNATTGKLMVRNLFRTYPSKWTHITWSVNQSTNTTSFYINGLKCYSGYSNISLTSSLTCIQNCLGYSEVPVGSINATGAAYTDLRVFNSILPDADVYTIYNNNQTLALSTPSVSYLSSVPLIWHTFADTNNSLLNYGSLGGGTFLPNSVYMSTSVTPYSGSLNSVYLYSSSFSYFALPYLSSLEPTFSICLWFKLQVNENGVLLGITSDYGLNSLTLYYSGNTVTSYLRYNNNVSSVPITQHGLFTNYPSSWFHLAYVNNVVSKTTTCYINGYKSMVTPGTYLGNSISGMPYLGYSADTTFASGYTTNAWMTDPRIFNTALTDADVYTIYNNNNPSSVSIPSVSLSASALIWETFPNSLANYGSELGGTIICDPGYAYISASVSPYPGSVNSLSTSGTSQNAYAILPPIVSVSLTTAFTVAFWFKLATARNHGLFGIFDDINNIGLTLYLDGTNNLVAYLRCPNVSSVNAFPMTNFVRAFPTPWIHVAWINDGINQRSKLYVNGLYIYQSNVYLGTAMSMPRKIRLGGSADTTFVPGNSWQSNGWFTDARVFNTVLTDADIYTIYNNNATLTTVCPYTNNVSTTPLIWCTFNNSLAPLINYGSIGGGALLTGDIYATISNSITPCSGSLASVNVSNAWNYSCINLPNIPVFSPTFTVAFWCKLQTQANHNLFYIYDSVSKNGIGLNCDSFGCLFVGLRTNNNVSLLKVTPGALYSIIPTAWMHVTLVNNPTTQQLSLYLNGLNTMKYLSNNAFYYNTSINNGTLALGFQDLSWHCNGYFSDARIFNTVLSDNEIYTVYNNNVSKPFTYETNVISQTPPLLWFPFNNSFIPLLNYGSTGGGAVIQATSDSASYVYISTSITPYVGINSISVSLSPTFTSLFLPANFILSPNFTISFWIKLKAGVFTMSMFSIYDNVSNNGVTLYSSDTAGQFASAIRVNNSVSTTTFLDNVLPPILPSPWYHITYINNASSQNTRLYINGFNITTMNGFYIGTSMTCRDVQMGCNSDPTYYTVYSHCYFADPRVFNTALNDADVYQIYNKNVSQTFVSPTNVLQSTPLIWCPFNDSLNPMVNYGSLGGGAVLTGNSDSLSYTYFSTSITPYPGSLPSISVSSTTNYSCVYLPSVFTLAPTFSISFWLKLRSNRAHSIITLWQDSPRSAVLLFADSAGLYAATRYNGAASASATTLCSSLLQTYPSQWVHLVYVNNANANQLELSINGFNVLKYRNNAMRYLNSSISCNRVRLGTNNDATYNGYRLDGYVADVRIFNNALSDTEVYTIYNNNQVVQFNYPVNSISTTSVVWCPLTNTTNAYVNYGSASGGACLLGNTTSSNNHTYISTSITPYVGNVNAVSVSAASSNSIFMLPANFIVSPTFTVAFWFKLTANSTNSLFTIYDNVSLSGIHLYITTNNELNCAMQYNNNVSTVQYYPRNWIATYPSKWLHVCYMNDNISKLTKVYINGFKTFSMDNNYINNSFSCTDIRLGRHPSTNYPSTGYFADPRIYNSLISDADVYTIYNNNVSLTFTTPTNAISTVPNLWFTFTDTNNSLVNYGTVGGGIALPVSAYLNSSLLPPSWTNISKTLAFDSTVAYSYAVLPSMVLGATFTLSMWFYCDQIDAADRILCSFKNTTATENRILKINTCRLLLSNYNSTAFYTLNEYFIDTSNPSFRHITLTVNNNMVSLYLNGLKLLDNFSMNLSYNSALMTHTCLGGDPYSNQYTSMRINNFKLYDTALSSSDVYTDYLNGSTAPSYTVPTNSSYITSGTPISWITFNDPINPLIDYADTSKSAVVTNAALINSVVVGPTASLQKSVAITSVSTQGIMLPSCNLSNVFTISSWFNCSGISTTNPAILEFQTLAPIEYRRLSLWFGVLYAWDYSALTNVVLDPYFYDNTTNASHLWQHFCWSVSGQTHKYYKNGVLLYKGYFNSSFNSRSFINNELGYTKNYPTGMTARFCNYKLYNVTLNDSEVYADYYDGRPTRPYLTNYPNVIAPSPLIWCTFSDAYNPYINYGTLGGNALTFLGANLINSSLDAPSSLSASFAKSALFTKDTLSNYAQMCYVSLSSTFTVSVWIYNSAADAAWHPIVHFGAQNSTAQDIGLYTVNGTIAIYTNGGANYTTIHENTFGALNKWQHITWTNSSMLTQFYVNGFCMFQSSLINTSINNINSSFTVNKLSCGPLGGRVANYKVYNQVLSASDIYTEYTNGSALIITVPPNSVSYTPLIWCTFNDSQNNLVNYGSLGGGGFLKYCTPSWINSSYIGPNPLYPKTLSITGGNQALQIPPVTLNSNFTVMFWATRSVEYGGYNILFKFKDINGVNAIDLTVHGGNQWLYIGSNPVVFQYFPDAGSTKWHHAAMVNTSITTKYYMNGFCIYDSSLKNYNNISTTSITRTFNSFGFAGGADLTFTSGAFSIPKVYDVALSSTDILNEYIGNTTGVNLSFSTTNSITPVPVSWCTFSDTNLSTLGYGSLGGGVVLYYTANISQITPSPPNYINSLNVPLGGWARLSPMAFKDMTWSAWLNVNSTDGVQRCIFRIQVNDNSLNFYTLALYVQYRSLYTRDYYGYFTTQIANWVPNVSTTSSWQHLTLSFNSTTRVFKVYTNGFLICSQPNVVPLFSDNVSYSFYFLGDNAQVDCRYSEVKLYDSVLSDKDVYTNYNKTWPFTSISLQSWCSKTPLIWMTFDNQYDPLINYGSESGGAMWINGVGIFSTETMPNGLTVVSASSSARNTWLNLSPINNCVLGSAFTVSGWFKIYRYSNTTNDLFSLSGSYTNIINISQTVYSFPISPTYDATFPDQSASVLWCRPDSQTVMMREYNIPFEYTFSSSWTSDTGLLYVKCSEFHLAYFNDVLLGQNFYSAYSTYSVSTIKNGSNTIRIVCSNVDATATSGLIASLSSSTTRTYIAKTNPSWVFNGISASIILDDIVLNHMGGSIYSGFNTCLILSNLVGTQENCLWRHLTWSVNGSTNQSKFYVDGLCVANCSLRNASNKSVYRSTNYLLNNRSLAPGQCAGSAAYFRAYNTILSDQDVYTDYNNGRNVSFVATLQNNLSVMPLIWMTFNNINNPYYNDGSLGGGGFPTSYSTQIVSTNSPPNGLIKSLYLPFNDPNAVGVRPPGCVLGNSFTISFWFYFTCDPGSGLTSYILRAMDTATNGVYALDIYIQYLGLYINKGNTLNIQLPFVLTTCQWYHFVWTSSANFNIFYINNIPVYNTFDFITIPTNLYYEYYLGFEPSLNRGNAFNGYLSDFRVFNTPVTETDVQTMYYYTTKSPSTGTKYGIIQTTVSKVKFVGRMSYSSFVLPQSTPLLHPTMYYPFNTDIANWASGLSNASGTSVFGNCSLTSTYARYGSKSLYIPGLNASDYVKLPSWTLSNTGWAFAFWYMSVSFQAGSKLLEISDGTATNMIDLTLSSNNSPISTIYNPRGNKTLTGGVITSGGGWQHVCVTGSYSTSGTPTAWFELYENGICTVNTSLAYYNAMIYSTVRLGRGISSGVNYGGYIDDFKLFNYFLVDTDISRLYKSYGVTALSSEIPNPTLYHKFEGNLLNSGNFGTGYSFSNDPSLLLYYPLDSSSGTFVQEMVSGSYNASLINGASITSASSIVGIGSLSLSSASSQYLSIAPVNISQTGLTFAFWFRLNNASTNARLFEFGSEVTGGIAMIFNTSLLLNYKINGTYGTVNASTSQITNINNNKWYHCVWVLPIKGNGYMFLNGTMINNTAFGYPSSTSYSVNAFGKNLDAVIPYYDGGIDDFKMYARAFTLSEAQFYYSSVYGYAQPTASSLNTCFIPAHIADSQSIYLDPVGYVSLQPFSNTYNGMTFSLWYNTYRPINYGYFERIFDFGNANNANQVALGRNNATNIFFISINNNAVYLSTSIPFCTNSVWRHICLVITYNSPGTNNPFELYINGKRVSYTTNWYPDVIYRTNNYIGKSNFSSTDAAANLWGVVDEFKYFDTALNSNQIVSIYNSYNSALFASNFPPVVTPTFMYPFNGTLQDSIRNTTAFGINASFSSLAVSGTQSLYMDGTSCIYLPPFLNTSHGMTFCTWYNSWNPTCPTPEERLFSFSNASLDANNIDVIRSGTNVGIRIANSGAIPWQSGFANSVFCTNGVWTHFALVISSLWQNSGGANSLYQLYINGSLINTIGGTYPDIITRSFNIIGRSSMITSGRHPPCFNGMLNDFRYYDTPLTPPQISNLYYSYGTPSTLVTIPFPMPTFRYTFENDNLYNYGTVQANTYGQNMSFSSSCAVGSRAMFFNGIASVDLPAYVSRNTGLTFSLWFSSSYSVSATSERLVNFGDIPNVNSTELVIGRYPGQSSVFVQVQTTGTQSSGYVTSSASFMTGGSYKHLAFVISTSDTTTSNPTTNMRWYTNGILVYNFVSYYPFPTNRMNNYLGTRDGTTSPFIGYIDDFQYYDTALSSDQIYQIYTKSASLQSTSTTTSYYATSALPQNIHGLTNWHSADLGVLMNLSSVNLSITRWNNLATAWMQDIVVTTPNTPPTYNASGCNGLPCVSFTSNTKGAQVLSVSAVLNSSCTTFTIAMVGSTKINTSQQEFFGTKGPSVSGNVHFYTRSDGLPYFYVNGTTRSAYDFTWVPTTSVPFMFIVSGSIVNNTSGIINMYANGTPYTYIHTDGTENVSYFNLSTLNIGGWSDDTTRALNGGISSFMMYNNVLSQTDRQRLEGYLAWKWWPSTSSILPDTHPYYNASPL</sequence>